<accession>A0A6C0E897</accession>
<evidence type="ECO:0000313" key="1">
    <source>
        <dbReference type="EMBL" id="QHT25346.1"/>
    </source>
</evidence>
<reference evidence="1" key="1">
    <citation type="journal article" date="2020" name="Nature">
        <title>Giant virus diversity and host interactions through global metagenomics.</title>
        <authorList>
            <person name="Schulz F."/>
            <person name="Roux S."/>
            <person name="Paez-Espino D."/>
            <person name="Jungbluth S."/>
            <person name="Walsh D.A."/>
            <person name="Denef V.J."/>
            <person name="McMahon K.D."/>
            <person name="Konstantinidis K.T."/>
            <person name="Eloe-Fadrosh E.A."/>
            <person name="Kyrpides N.C."/>
            <person name="Woyke T."/>
        </authorList>
    </citation>
    <scope>NUCLEOTIDE SEQUENCE</scope>
    <source>
        <strain evidence="1">GVMAG-M-3300023179-152</strain>
    </source>
</reference>
<organism evidence="1">
    <name type="scientific">viral metagenome</name>
    <dbReference type="NCBI Taxonomy" id="1070528"/>
    <lineage>
        <taxon>unclassified sequences</taxon>
        <taxon>metagenomes</taxon>
        <taxon>organismal metagenomes</taxon>
    </lineage>
</organism>
<proteinExistence type="predicted"/>
<protein>
    <submittedName>
        <fullName evidence="1">Uncharacterized protein</fullName>
    </submittedName>
</protein>
<sequence>MKFFQKILLVIVLSVIILLPFVFSKKIMESLVSDAKQDKIPDLIRLMLEPIKDTMKNSFGPDGKLKKDAIQPLKKAINDYLDNAQNNMTKKQFKDILSSFSAISREINDSI</sequence>
<dbReference type="EMBL" id="MN739765">
    <property type="protein sequence ID" value="QHT25346.1"/>
    <property type="molecule type" value="Genomic_DNA"/>
</dbReference>
<name>A0A6C0E897_9ZZZZ</name>
<dbReference type="AlphaFoldDB" id="A0A6C0E897"/>